<dbReference type="RefSeq" id="WP_074211737.1">
    <property type="nucleotide sequence ID" value="NZ_BJOI01000039.1"/>
</dbReference>
<protein>
    <submittedName>
        <fullName evidence="1">Uncharacterized protein</fullName>
    </submittedName>
</protein>
<evidence type="ECO:0000313" key="1">
    <source>
        <dbReference type="EMBL" id="SIN88785.1"/>
    </source>
</evidence>
<dbReference type="AlphaFoldDB" id="A0A1N6ELL3"/>
<accession>A0A1N6ELL3</accession>
<dbReference type="GeneID" id="97277416"/>
<name>A0A1N6ELL3_9GAMM</name>
<dbReference type="Proteomes" id="UP000185024">
    <property type="component" value="Unassembled WGS sequence"/>
</dbReference>
<gene>
    <name evidence="1" type="ORF">SAMN05878438_3846</name>
</gene>
<sequence length="64" mass="7283">MTMKTDAVRRQLSLHTPFDRLKRTDQKKAINRFLEGESFDSVARKVSQWAEASNKKASTAANSQ</sequence>
<dbReference type="EMBL" id="FSQX01000002">
    <property type="protein sequence ID" value="SIN88785.1"/>
    <property type="molecule type" value="Genomic_DNA"/>
</dbReference>
<evidence type="ECO:0000313" key="2">
    <source>
        <dbReference type="Proteomes" id="UP000185024"/>
    </source>
</evidence>
<proteinExistence type="predicted"/>
<organism evidence="1 2">
    <name type="scientific">Vreelandella aquamarina</name>
    <dbReference type="NCBI Taxonomy" id="77097"/>
    <lineage>
        <taxon>Bacteria</taxon>
        <taxon>Pseudomonadati</taxon>
        <taxon>Pseudomonadota</taxon>
        <taxon>Gammaproteobacteria</taxon>
        <taxon>Oceanospirillales</taxon>
        <taxon>Halomonadaceae</taxon>
        <taxon>Vreelandella</taxon>
    </lineage>
</organism>
<reference evidence="1 2" key="1">
    <citation type="submission" date="2016-11" db="EMBL/GenBank/DDBJ databases">
        <authorList>
            <person name="Jaros S."/>
            <person name="Januszkiewicz K."/>
            <person name="Wedrychowicz H."/>
        </authorList>
    </citation>
    <scope>NUCLEOTIDE SEQUENCE [LARGE SCALE GENOMIC DNA]</scope>
    <source>
        <strain evidence="1 2">ACAM 239</strain>
    </source>
</reference>